<evidence type="ECO:0008006" key="6">
    <source>
        <dbReference type="Google" id="ProtNLM"/>
    </source>
</evidence>
<keyword evidence="3" id="KW-0732">Signal</keyword>
<feature type="compositionally biased region" description="Low complexity" evidence="1">
    <location>
        <begin position="150"/>
        <end position="174"/>
    </location>
</feature>
<protein>
    <recommendedName>
        <fullName evidence="6">Mid2 domain-containing protein</fullName>
    </recommendedName>
</protein>
<evidence type="ECO:0000313" key="4">
    <source>
        <dbReference type="EMBL" id="KAF2660824.1"/>
    </source>
</evidence>
<dbReference type="EMBL" id="MU004297">
    <property type="protein sequence ID" value="KAF2660824.1"/>
    <property type="molecule type" value="Genomic_DNA"/>
</dbReference>
<keyword evidence="5" id="KW-1185">Reference proteome</keyword>
<keyword evidence="2" id="KW-0812">Transmembrane</keyword>
<evidence type="ECO:0000256" key="3">
    <source>
        <dbReference type="SAM" id="SignalP"/>
    </source>
</evidence>
<reference evidence="4" key="1">
    <citation type="journal article" date="2020" name="Stud. Mycol.">
        <title>101 Dothideomycetes genomes: a test case for predicting lifestyles and emergence of pathogens.</title>
        <authorList>
            <person name="Haridas S."/>
            <person name="Albert R."/>
            <person name="Binder M."/>
            <person name="Bloem J."/>
            <person name="Labutti K."/>
            <person name="Salamov A."/>
            <person name="Andreopoulos B."/>
            <person name="Baker S."/>
            <person name="Barry K."/>
            <person name="Bills G."/>
            <person name="Bluhm B."/>
            <person name="Cannon C."/>
            <person name="Castanera R."/>
            <person name="Culley D."/>
            <person name="Daum C."/>
            <person name="Ezra D."/>
            <person name="Gonzalez J."/>
            <person name="Henrissat B."/>
            <person name="Kuo A."/>
            <person name="Liang C."/>
            <person name="Lipzen A."/>
            <person name="Lutzoni F."/>
            <person name="Magnuson J."/>
            <person name="Mondo S."/>
            <person name="Nolan M."/>
            <person name="Ohm R."/>
            <person name="Pangilinan J."/>
            <person name="Park H.-J."/>
            <person name="Ramirez L."/>
            <person name="Alfaro M."/>
            <person name="Sun H."/>
            <person name="Tritt A."/>
            <person name="Yoshinaga Y."/>
            <person name="Zwiers L.-H."/>
            <person name="Turgeon B."/>
            <person name="Goodwin S."/>
            <person name="Spatafora J."/>
            <person name="Crous P."/>
            <person name="Grigoriev I."/>
        </authorList>
    </citation>
    <scope>NUCLEOTIDE SEQUENCE</scope>
    <source>
        <strain evidence="4">CBS 122681</strain>
    </source>
</reference>
<evidence type="ECO:0000256" key="1">
    <source>
        <dbReference type="SAM" id="MobiDB-lite"/>
    </source>
</evidence>
<gene>
    <name evidence="4" type="ORF">K491DRAFT_17528</name>
</gene>
<dbReference type="Proteomes" id="UP000799324">
    <property type="component" value="Unassembled WGS sequence"/>
</dbReference>
<organism evidence="4 5">
    <name type="scientific">Lophiostoma macrostomum CBS 122681</name>
    <dbReference type="NCBI Taxonomy" id="1314788"/>
    <lineage>
        <taxon>Eukaryota</taxon>
        <taxon>Fungi</taxon>
        <taxon>Dikarya</taxon>
        <taxon>Ascomycota</taxon>
        <taxon>Pezizomycotina</taxon>
        <taxon>Dothideomycetes</taxon>
        <taxon>Pleosporomycetidae</taxon>
        <taxon>Pleosporales</taxon>
        <taxon>Lophiostomataceae</taxon>
        <taxon>Lophiostoma</taxon>
    </lineage>
</organism>
<feature type="region of interest" description="Disordered" evidence="1">
    <location>
        <begin position="150"/>
        <end position="193"/>
    </location>
</feature>
<evidence type="ECO:0000256" key="2">
    <source>
        <dbReference type="SAM" id="Phobius"/>
    </source>
</evidence>
<feature type="transmembrane region" description="Helical" evidence="2">
    <location>
        <begin position="198"/>
        <end position="220"/>
    </location>
</feature>
<dbReference type="PANTHER" id="PTHR16861">
    <property type="entry name" value="GLYCOPROTEIN 38"/>
    <property type="match status" value="1"/>
</dbReference>
<feature type="chain" id="PRO_5025392443" description="Mid2 domain-containing protein" evidence="3">
    <location>
        <begin position="23"/>
        <end position="281"/>
    </location>
</feature>
<feature type="compositionally biased region" description="Polar residues" evidence="1">
    <location>
        <begin position="175"/>
        <end position="188"/>
    </location>
</feature>
<sequence>MLLTAVLSINLITFFAAGPSNAASCLTGCYAMRTSESSCPADTQTCPGGISTRCCPSNLTCVEDSNAFSFAGSEDCRASLAEFPNCPSTDWSLWSTSDSNPDNAFCCDEGTFGVTIPIASNELGVVCRTFGATLGTSEATASMYSKTSCSQSSTSATQTPSSLLDTTLSSATPTQTAESPGSNTTSTPKSSAKISGGAIAGIVIGAILGVFAMSVVWCVFRKRSKRSLQHSAAGTQHPTVAQLDAWQVPYQDGKRVPQLAGTPVYEMEERGRAFGDSEGNA</sequence>
<dbReference type="AlphaFoldDB" id="A0A6A6TQE6"/>
<proteinExistence type="predicted"/>
<keyword evidence="2" id="KW-1133">Transmembrane helix</keyword>
<feature type="signal peptide" evidence="3">
    <location>
        <begin position="1"/>
        <end position="22"/>
    </location>
</feature>
<accession>A0A6A6TQE6</accession>
<dbReference type="PANTHER" id="PTHR16861:SF4">
    <property type="entry name" value="SH3 DOMAIN PROTEIN (AFU_ORTHOLOGUE AFUA_1G13610)"/>
    <property type="match status" value="1"/>
</dbReference>
<keyword evidence="2" id="KW-0472">Membrane</keyword>
<evidence type="ECO:0000313" key="5">
    <source>
        <dbReference type="Proteomes" id="UP000799324"/>
    </source>
</evidence>
<name>A0A6A6TQE6_9PLEO</name>